<keyword evidence="4 9" id="KW-0808">Transferase</keyword>
<dbReference type="Pfam" id="PF11760">
    <property type="entry name" value="CbiG_N"/>
    <property type="match status" value="1"/>
</dbReference>
<dbReference type="InterPro" id="IPR036518">
    <property type="entry name" value="CobE/GbiG_C_sf"/>
</dbReference>
<dbReference type="EMBL" id="UOEQ01000091">
    <property type="protein sequence ID" value="VAW16163.1"/>
    <property type="molecule type" value="Genomic_DNA"/>
</dbReference>
<feature type="domain" description="Tetrapyrrole methylase" evidence="6">
    <location>
        <begin position="339"/>
        <end position="553"/>
    </location>
</feature>
<dbReference type="SUPFAM" id="SSF159664">
    <property type="entry name" value="CobE/GbiG C-terminal domain-like"/>
    <property type="match status" value="1"/>
</dbReference>
<dbReference type="Gene3D" id="3.40.1010.10">
    <property type="entry name" value="Cobalt-precorrin-4 Transmethylase, Domain 1"/>
    <property type="match status" value="1"/>
</dbReference>
<dbReference type="Pfam" id="PF01890">
    <property type="entry name" value="CbiG_C"/>
    <property type="match status" value="1"/>
</dbReference>
<dbReference type="SUPFAM" id="SSF159672">
    <property type="entry name" value="CbiG N-terminal domain-like"/>
    <property type="match status" value="1"/>
</dbReference>
<evidence type="ECO:0000259" key="6">
    <source>
        <dbReference type="Pfam" id="PF00590"/>
    </source>
</evidence>
<dbReference type="GO" id="GO:0009236">
    <property type="term" value="P:cobalamin biosynthetic process"/>
    <property type="evidence" value="ECO:0007669"/>
    <property type="project" value="UniProtKB-UniPathway"/>
</dbReference>
<dbReference type="SUPFAM" id="SSF53790">
    <property type="entry name" value="Tetrapyrrole methylase"/>
    <property type="match status" value="1"/>
</dbReference>
<feature type="domain" description="CobE/GbiG C-terminal" evidence="7">
    <location>
        <begin position="205"/>
        <end position="320"/>
    </location>
</feature>
<dbReference type="InterPro" id="IPR014777">
    <property type="entry name" value="4pyrrole_Mease_sub1"/>
</dbReference>
<feature type="domain" description="Cobalamin synthesis G N-terminal" evidence="8">
    <location>
        <begin position="44"/>
        <end position="123"/>
    </location>
</feature>
<dbReference type="AlphaFoldDB" id="A0A3B0TJ10"/>
<evidence type="ECO:0000259" key="7">
    <source>
        <dbReference type="Pfam" id="PF01890"/>
    </source>
</evidence>
<evidence type="ECO:0000256" key="3">
    <source>
        <dbReference type="ARBA" id="ARBA00022603"/>
    </source>
</evidence>
<reference evidence="9" key="1">
    <citation type="submission" date="2018-06" db="EMBL/GenBank/DDBJ databases">
        <authorList>
            <person name="Zhirakovskaya E."/>
        </authorList>
    </citation>
    <scope>NUCLEOTIDE SEQUENCE</scope>
</reference>
<evidence type="ECO:0000256" key="5">
    <source>
        <dbReference type="ARBA" id="ARBA00022691"/>
    </source>
</evidence>
<name>A0A3B0TJ10_9ZZZZ</name>
<dbReference type="Gene3D" id="3.30.420.180">
    <property type="entry name" value="CobE/GbiG C-terminal domain"/>
    <property type="match status" value="1"/>
</dbReference>
<sequence length="597" mass="63240">MSASTKIAIIYFTGSAKATAEKIASIVDAEIFDLGKSPDNKAKILQNLFTENTAIIGVCAAGILMRLLAPVIADKHHEPPVIAVSGNGKIIVPLLGGHKGANALAKKIALGLDGVAAITTASDAGFDFALDDPPDGYELANAKAAKSAMAAILNGEALQVTGDAGWLKKAGYPVKENGSVKVIISEFLAYENPRKNSLLFYPKTLVAGVGCARGTGAKEVIDLIKKSLADATLSAKSLAAVATIDIKSDESAFHAAAKYFNVPLKLFSPEELAKNDQLVPNPSEIVKAETGTASVAESAAMFAGQLLVQKQKTLNATCAIGRSEQPVDVKNFGQTPGQLHLVGIGPGAPEQRTFSAANSMKNSSDWVGYGLYLDLISDLHKNQTQHRFELGDEEKRVRFAMELAATGKNVALICSGDAQIYAMASLAYELLQAEGERAVSAGAKRLQVFSHPGISALQMASSKAGALLGHDFCAISLSDLLTPRGDIEKRLLAAAKGDFVTAFYNPRSKRRLDLMEKAKQLYLQYRPGDTPVIIGTNLGRKSESLRITSLEEFNPDEIDMLTIVLFGSSNSKSFMRGNGKLAAFTPRGYASKSGFGS</sequence>
<dbReference type="EC" id="2.1.1.131" evidence="9"/>
<dbReference type="InterPro" id="IPR038029">
    <property type="entry name" value="GbiG_N_sf"/>
</dbReference>
<proteinExistence type="predicted"/>
<dbReference type="GO" id="GO:0030789">
    <property type="term" value="F:precorrin-3B C17-methyltransferase activity"/>
    <property type="evidence" value="ECO:0007669"/>
    <property type="project" value="UniProtKB-EC"/>
</dbReference>
<dbReference type="UniPathway" id="UPA00148"/>
<organism evidence="9">
    <name type="scientific">hydrothermal vent metagenome</name>
    <dbReference type="NCBI Taxonomy" id="652676"/>
    <lineage>
        <taxon>unclassified sequences</taxon>
        <taxon>metagenomes</taxon>
        <taxon>ecological metagenomes</taxon>
    </lineage>
</organism>
<dbReference type="InterPro" id="IPR000878">
    <property type="entry name" value="4pyrrol_Mease"/>
</dbReference>
<dbReference type="InterPro" id="IPR006363">
    <property type="entry name" value="Cbl_synth_CobJ/CibH_dom"/>
</dbReference>
<keyword evidence="3 9" id="KW-0489">Methyltransferase</keyword>
<evidence type="ECO:0000313" key="9">
    <source>
        <dbReference type="EMBL" id="VAW16163.1"/>
    </source>
</evidence>
<keyword evidence="5" id="KW-0949">S-adenosyl-L-methionine</keyword>
<comment type="pathway">
    <text evidence="1">Cofactor biosynthesis; adenosylcobalamin biosynthesis.</text>
</comment>
<evidence type="ECO:0000256" key="4">
    <source>
        <dbReference type="ARBA" id="ARBA00022679"/>
    </source>
</evidence>
<evidence type="ECO:0000256" key="1">
    <source>
        <dbReference type="ARBA" id="ARBA00004953"/>
    </source>
</evidence>
<dbReference type="Pfam" id="PF00590">
    <property type="entry name" value="TP_methylase"/>
    <property type="match status" value="1"/>
</dbReference>
<dbReference type="GO" id="GO:0016787">
    <property type="term" value="F:hydrolase activity"/>
    <property type="evidence" value="ECO:0007669"/>
    <property type="project" value="UniProtKB-KW"/>
</dbReference>
<dbReference type="GO" id="GO:0032259">
    <property type="term" value="P:methylation"/>
    <property type="evidence" value="ECO:0007669"/>
    <property type="project" value="UniProtKB-KW"/>
</dbReference>
<dbReference type="Gene3D" id="3.40.50.11220">
    <property type="match status" value="1"/>
</dbReference>
<dbReference type="InterPro" id="IPR021744">
    <property type="entry name" value="CbiG_N"/>
</dbReference>
<gene>
    <name evidence="9" type="ORF">MNBD_ALPHA11-1521</name>
</gene>
<accession>A0A3B0TJ10</accession>
<dbReference type="InterPro" id="IPR035996">
    <property type="entry name" value="4pyrrol_Methylase_sf"/>
</dbReference>
<dbReference type="PANTHER" id="PTHR47036:SF1">
    <property type="entry name" value="COBALT-FACTOR III C(17)-METHYLTRANSFERASE-RELATED"/>
    <property type="match status" value="1"/>
</dbReference>
<protein>
    <submittedName>
        <fullName evidence="9">Proposed precorrin-4 hydrolase (Analogous to cobalt-precorrin-5A hydrolase) / Precorrin-3B C(17)-methyltransferase</fullName>
        <ecNumber evidence="9">2.1.1.131</ecNumber>
    </submittedName>
</protein>
<evidence type="ECO:0000256" key="2">
    <source>
        <dbReference type="ARBA" id="ARBA00022573"/>
    </source>
</evidence>
<dbReference type="Gene3D" id="3.30.950.10">
    <property type="entry name" value="Methyltransferase, Cobalt-precorrin-4 Transmethylase, Domain 2"/>
    <property type="match status" value="1"/>
</dbReference>
<dbReference type="PANTHER" id="PTHR47036">
    <property type="entry name" value="COBALT-FACTOR III C(17)-METHYLTRANSFERASE-RELATED"/>
    <property type="match status" value="1"/>
</dbReference>
<evidence type="ECO:0000259" key="8">
    <source>
        <dbReference type="Pfam" id="PF11760"/>
    </source>
</evidence>
<dbReference type="InterPro" id="IPR014776">
    <property type="entry name" value="4pyrrole_Mease_sub2"/>
</dbReference>
<dbReference type="InterPro" id="IPR002750">
    <property type="entry name" value="CobE/GbiG_C"/>
</dbReference>
<dbReference type="CDD" id="cd11646">
    <property type="entry name" value="Precorrin_3B_C17_MT"/>
    <property type="match status" value="1"/>
</dbReference>
<keyword evidence="2" id="KW-0169">Cobalamin biosynthesis</keyword>
<dbReference type="InterPro" id="IPR051810">
    <property type="entry name" value="Precorrin_MeTrfase"/>
</dbReference>
<keyword evidence="9" id="KW-0378">Hydrolase</keyword>